<keyword evidence="2" id="KW-1185">Reference proteome</keyword>
<proteinExistence type="predicted"/>
<protein>
    <submittedName>
        <fullName evidence="1">Uncharacterized protein</fullName>
    </submittedName>
</protein>
<evidence type="ECO:0000313" key="1">
    <source>
        <dbReference type="EMBL" id="RPD53987.1"/>
    </source>
</evidence>
<evidence type="ECO:0000313" key="2">
    <source>
        <dbReference type="Proteomes" id="UP000313359"/>
    </source>
</evidence>
<dbReference type="EMBL" id="ML122312">
    <property type="protein sequence ID" value="RPD53987.1"/>
    <property type="molecule type" value="Genomic_DNA"/>
</dbReference>
<dbReference type="Proteomes" id="UP000313359">
    <property type="component" value="Unassembled WGS sequence"/>
</dbReference>
<accession>A0A5C2RTZ7</accession>
<dbReference type="AlphaFoldDB" id="A0A5C2RTZ7"/>
<name>A0A5C2RTZ7_9APHY</name>
<organism evidence="1 2">
    <name type="scientific">Lentinus tigrinus ALCF2SS1-6</name>
    <dbReference type="NCBI Taxonomy" id="1328759"/>
    <lineage>
        <taxon>Eukaryota</taxon>
        <taxon>Fungi</taxon>
        <taxon>Dikarya</taxon>
        <taxon>Basidiomycota</taxon>
        <taxon>Agaricomycotina</taxon>
        <taxon>Agaricomycetes</taxon>
        <taxon>Polyporales</taxon>
        <taxon>Polyporaceae</taxon>
        <taxon>Lentinus</taxon>
    </lineage>
</organism>
<reference evidence="1" key="1">
    <citation type="journal article" date="2018" name="Genome Biol. Evol.">
        <title>Genomics and development of Lentinus tigrinus, a white-rot wood-decaying mushroom with dimorphic fruiting bodies.</title>
        <authorList>
            <person name="Wu B."/>
            <person name="Xu Z."/>
            <person name="Knudson A."/>
            <person name="Carlson A."/>
            <person name="Chen N."/>
            <person name="Kovaka S."/>
            <person name="LaButti K."/>
            <person name="Lipzen A."/>
            <person name="Pennachio C."/>
            <person name="Riley R."/>
            <person name="Schakwitz W."/>
            <person name="Umezawa K."/>
            <person name="Ohm R.A."/>
            <person name="Grigoriev I.V."/>
            <person name="Nagy L.G."/>
            <person name="Gibbons J."/>
            <person name="Hibbett D."/>
        </authorList>
    </citation>
    <scope>NUCLEOTIDE SEQUENCE [LARGE SCALE GENOMIC DNA]</scope>
    <source>
        <strain evidence="1">ALCF2SS1-6</strain>
    </source>
</reference>
<gene>
    <name evidence="1" type="ORF">L227DRAFT_580897</name>
</gene>
<sequence>MASHDRLPRSKFTSRPTQLLYFDNASVLNLPAETRIFPHRRPRARPAHIDACAAFRTQDTV</sequence>